<dbReference type="InterPro" id="IPR001480">
    <property type="entry name" value="Bulb-type_lectin_dom"/>
</dbReference>
<dbReference type="SMART" id="SM00220">
    <property type="entry name" value="S_TKc"/>
    <property type="match status" value="1"/>
</dbReference>
<dbReference type="SUPFAM" id="SSF56112">
    <property type="entry name" value="Protein kinase-like (PK-like)"/>
    <property type="match status" value="1"/>
</dbReference>
<dbReference type="Pfam" id="PF00954">
    <property type="entry name" value="S_locus_glycop"/>
    <property type="match status" value="2"/>
</dbReference>
<dbReference type="PROSITE" id="PS50927">
    <property type="entry name" value="BULB_LECTIN"/>
    <property type="match status" value="1"/>
</dbReference>
<dbReference type="Pfam" id="PF01453">
    <property type="entry name" value="B_lectin"/>
    <property type="match status" value="1"/>
</dbReference>
<evidence type="ECO:0000256" key="12">
    <source>
        <dbReference type="ARBA" id="ARBA00048679"/>
    </source>
</evidence>
<evidence type="ECO:0000256" key="7">
    <source>
        <dbReference type="ARBA" id="ARBA00022777"/>
    </source>
</evidence>
<dbReference type="FunFam" id="2.90.10.10:FF:000029">
    <property type="entry name" value="G-type lectin S-receptor-like serine/threonine-protein kinase"/>
    <property type="match status" value="1"/>
</dbReference>
<keyword evidence="9" id="KW-1015">Disulfide bond</keyword>
<accession>A0AAN7F9X5</accession>
<dbReference type="PANTHER" id="PTHR27002:SF839">
    <property type="entry name" value="NON-SPECIFIC SERINE_THREONINE PROTEIN KINASE"/>
    <property type="match status" value="1"/>
</dbReference>
<comment type="similarity">
    <text evidence="13">Belongs to the protein kinase superfamily. Ser/Thr protein kinase family.</text>
</comment>
<evidence type="ECO:0000256" key="4">
    <source>
        <dbReference type="ARBA" id="ARBA00022679"/>
    </source>
</evidence>
<feature type="domain" description="Apple" evidence="17">
    <location>
        <begin position="349"/>
        <end position="431"/>
    </location>
</feature>
<keyword evidence="6 13" id="KW-0547">Nucleotide-binding</keyword>
<evidence type="ECO:0000256" key="6">
    <source>
        <dbReference type="ARBA" id="ARBA00022741"/>
    </source>
</evidence>
<dbReference type="InterPro" id="IPR036426">
    <property type="entry name" value="Bulb-type_lectin_dom_sf"/>
</dbReference>
<keyword evidence="3 13" id="KW-0723">Serine/threonine-protein kinase</keyword>
<dbReference type="SUPFAM" id="SSF51110">
    <property type="entry name" value="alpha-D-mannose-specific plant lectins"/>
    <property type="match status" value="1"/>
</dbReference>
<keyword evidence="2" id="KW-0472">Membrane</keyword>
<name>A0AAN7F9X5_QUERU</name>
<dbReference type="EC" id="2.7.11.1" evidence="13"/>
<evidence type="ECO:0000256" key="3">
    <source>
        <dbReference type="ARBA" id="ARBA00022527"/>
    </source>
</evidence>
<dbReference type="InterPro" id="IPR001245">
    <property type="entry name" value="Ser-Thr/Tyr_kinase_cat_dom"/>
</dbReference>
<feature type="chain" id="PRO_5043040385" description="Receptor-like serine/threonine-protein kinase" evidence="14">
    <location>
        <begin position="18"/>
        <end position="751"/>
    </location>
</feature>
<dbReference type="CDD" id="cd00028">
    <property type="entry name" value="B_lectin"/>
    <property type="match status" value="1"/>
</dbReference>
<dbReference type="InterPro" id="IPR003609">
    <property type="entry name" value="Pan_app"/>
</dbReference>
<dbReference type="GO" id="GO:0005524">
    <property type="term" value="F:ATP binding"/>
    <property type="evidence" value="ECO:0007669"/>
    <property type="project" value="UniProtKB-KW"/>
</dbReference>
<dbReference type="Gene3D" id="3.30.200.20">
    <property type="entry name" value="Phosphorylase Kinase, domain 1"/>
    <property type="match status" value="1"/>
</dbReference>
<dbReference type="FunFam" id="1.10.510.10:FF:000060">
    <property type="entry name" value="G-type lectin S-receptor-like serine/threonine-protein kinase"/>
    <property type="match status" value="1"/>
</dbReference>
<gene>
    <name evidence="18" type="ORF">RGQ29_019158</name>
</gene>
<evidence type="ECO:0000256" key="2">
    <source>
        <dbReference type="ARBA" id="ARBA00022475"/>
    </source>
</evidence>
<dbReference type="SMART" id="SM00108">
    <property type="entry name" value="B_lectin"/>
    <property type="match status" value="1"/>
</dbReference>
<dbReference type="AlphaFoldDB" id="A0AAN7F9X5"/>
<evidence type="ECO:0000256" key="11">
    <source>
        <dbReference type="ARBA" id="ARBA00047899"/>
    </source>
</evidence>
<evidence type="ECO:0000256" key="5">
    <source>
        <dbReference type="ARBA" id="ARBA00022729"/>
    </source>
</evidence>
<dbReference type="PROSITE" id="PS00108">
    <property type="entry name" value="PROTEIN_KINASE_ST"/>
    <property type="match status" value="1"/>
</dbReference>
<dbReference type="PIRSF" id="PIRSF000641">
    <property type="entry name" value="SRK"/>
    <property type="match status" value="1"/>
</dbReference>
<keyword evidence="10" id="KW-0325">Glycoprotein</keyword>
<evidence type="ECO:0000256" key="1">
    <source>
        <dbReference type="ARBA" id="ARBA00004251"/>
    </source>
</evidence>
<dbReference type="CDD" id="cd01098">
    <property type="entry name" value="PAN_AP_plant"/>
    <property type="match status" value="1"/>
</dbReference>
<dbReference type="FunFam" id="3.30.200.20:FF:000924">
    <property type="entry name" value="Uncharacterized protein"/>
    <property type="match status" value="1"/>
</dbReference>
<dbReference type="InterPro" id="IPR008271">
    <property type="entry name" value="Ser/Thr_kinase_AS"/>
</dbReference>
<evidence type="ECO:0000256" key="10">
    <source>
        <dbReference type="ARBA" id="ARBA00023180"/>
    </source>
</evidence>
<sequence>MFKSLILIVLFLPFCISYDTLAPNQFINDGQSLISKENNFALGFYSPSNSSHRYLGIWYVKVKKQTVVWVANRNDPINDSSGVLSINQFGNLVLHDSSNRLVWSTNMSVKGTTTTSSVAQLQDSGNLVLVQDNNQNVLLWQSFDYPTDTLLPKMKLGVNLITGLDRFLTSWKSQDDPGSGDCFYKMILHGSPEVFLYKGSTPYWRPGPWPWHSSSPATVSSGYKFDFVNNEDEVSYAYFLDDPSIISRLVVDNSGLLQQLMWNQGRSQKFCSAPVWNEGDLQWKELWSAPKYRCDKYRQCGTYSKCSPDNINRFECMCLPGYEPKSPRDWYLRDGSEGCVRKKLGLSICRNGEGFLKVQRLKGPDSANAVWMDRSMSSSECEQACLSNCSCTAFVSMNIDGKGTGCLSWYGELVDILENSDEGWDLNIRVDASELAKYTRKSKGGFGSVFKGQLPNGQQIAVKRLSKSSQQGIEEFKNEVMLIAKLQHRNLVKLFGCCIQEEEKMLIYEYMPNKSLDSFIFDHTRSSILNWRKRFEIVDGIARGILYLHQDSRLRIIHRDLKTSNILLDAEMNPKISDFGMARIFKGDQIQDKTTRVVGTYGYMSPEYAVFGKFSIKSDVFSFGVILLEIISGKKNNDSYQKHPSLTLIGHVWELWREGRALNIIDSLINESYVSDQALRCIQIGLLCVQEDEMDRPTMLAILHMLSSEATLPSPKQLAFIFRRPIQDLALVIGGGSCSINEVTISKVEAR</sequence>
<feature type="signal peptide" evidence="14">
    <location>
        <begin position="1"/>
        <end position="17"/>
    </location>
</feature>
<dbReference type="Proteomes" id="UP001324115">
    <property type="component" value="Unassembled WGS sequence"/>
</dbReference>
<dbReference type="CDD" id="cd14066">
    <property type="entry name" value="STKc_IRAK"/>
    <property type="match status" value="1"/>
</dbReference>
<dbReference type="PROSITE" id="PS50011">
    <property type="entry name" value="PROTEIN_KINASE_DOM"/>
    <property type="match status" value="1"/>
</dbReference>
<keyword evidence="7 13" id="KW-0418">Kinase</keyword>
<comment type="catalytic activity">
    <reaction evidence="12 13">
        <text>L-seryl-[protein] + ATP = O-phospho-L-seryl-[protein] + ADP + H(+)</text>
        <dbReference type="Rhea" id="RHEA:17989"/>
        <dbReference type="Rhea" id="RHEA-COMP:9863"/>
        <dbReference type="Rhea" id="RHEA-COMP:11604"/>
        <dbReference type="ChEBI" id="CHEBI:15378"/>
        <dbReference type="ChEBI" id="CHEBI:29999"/>
        <dbReference type="ChEBI" id="CHEBI:30616"/>
        <dbReference type="ChEBI" id="CHEBI:83421"/>
        <dbReference type="ChEBI" id="CHEBI:456216"/>
        <dbReference type="EC" id="2.7.11.1"/>
    </reaction>
</comment>
<dbReference type="EMBL" id="JAXUIC010000005">
    <property type="protein sequence ID" value="KAK4588059.1"/>
    <property type="molecule type" value="Genomic_DNA"/>
</dbReference>
<dbReference type="InterPro" id="IPR000858">
    <property type="entry name" value="S_locus_glycoprot_dom"/>
</dbReference>
<dbReference type="Gene3D" id="2.90.10.10">
    <property type="entry name" value="Bulb-type lectin domain"/>
    <property type="match status" value="1"/>
</dbReference>
<dbReference type="GO" id="GO:0004674">
    <property type="term" value="F:protein serine/threonine kinase activity"/>
    <property type="evidence" value="ECO:0007669"/>
    <property type="project" value="UniProtKB-KW"/>
</dbReference>
<comment type="catalytic activity">
    <reaction evidence="11 13">
        <text>L-threonyl-[protein] + ATP = O-phospho-L-threonyl-[protein] + ADP + H(+)</text>
        <dbReference type="Rhea" id="RHEA:46608"/>
        <dbReference type="Rhea" id="RHEA-COMP:11060"/>
        <dbReference type="Rhea" id="RHEA-COMP:11605"/>
        <dbReference type="ChEBI" id="CHEBI:15378"/>
        <dbReference type="ChEBI" id="CHEBI:30013"/>
        <dbReference type="ChEBI" id="CHEBI:30616"/>
        <dbReference type="ChEBI" id="CHEBI:61977"/>
        <dbReference type="ChEBI" id="CHEBI:456216"/>
        <dbReference type="EC" id="2.7.11.1"/>
    </reaction>
</comment>
<evidence type="ECO:0000259" key="16">
    <source>
        <dbReference type="PROSITE" id="PS50927"/>
    </source>
</evidence>
<evidence type="ECO:0000259" key="15">
    <source>
        <dbReference type="PROSITE" id="PS50011"/>
    </source>
</evidence>
<dbReference type="Pfam" id="PF07714">
    <property type="entry name" value="PK_Tyr_Ser-Thr"/>
    <property type="match status" value="1"/>
</dbReference>
<keyword evidence="8 13" id="KW-0067">ATP-binding</keyword>
<evidence type="ECO:0000313" key="19">
    <source>
        <dbReference type="Proteomes" id="UP001324115"/>
    </source>
</evidence>
<dbReference type="InterPro" id="IPR000719">
    <property type="entry name" value="Prot_kinase_dom"/>
</dbReference>
<dbReference type="PANTHER" id="PTHR27002">
    <property type="entry name" value="RECEPTOR-LIKE SERINE/THREONINE-PROTEIN KINASE SD1-8"/>
    <property type="match status" value="1"/>
</dbReference>
<evidence type="ECO:0000313" key="18">
    <source>
        <dbReference type="EMBL" id="KAK4588059.1"/>
    </source>
</evidence>
<feature type="domain" description="Bulb-type lectin" evidence="16">
    <location>
        <begin position="18"/>
        <end position="142"/>
    </location>
</feature>
<keyword evidence="4 13" id="KW-0808">Transferase</keyword>
<dbReference type="InterPro" id="IPR011009">
    <property type="entry name" value="Kinase-like_dom_sf"/>
</dbReference>
<proteinExistence type="inferred from homology"/>
<reference evidence="18 19" key="1">
    <citation type="journal article" date="2023" name="G3 (Bethesda)">
        <title>A haplotype-resolved chromosome-scale genome for Quercus rubra L. provides insights into the genetics of adaptive traits for red oak species.</title>
        <authorList>
            <person name="Kapoor B."/>
            <person name="Jenkins J."/>
            <person name="Schmutz J."/>
            <person name="Zhebentyayeva T."/>
            <person name="Kuelheim C."/>
            <person name="Coggeshall M."/>
            <person name="Heim C."/>
            <person name="Lasky J.R."/>
            <person name="Leites L."/>
            <person name="Islam-Faridi N."/>
            <person name="Romero-Severson J."/>
            <person name="DeLeo V.L."/>
            <person name="Lucas S.M."/>
            <person name="Lazic D."/>
            <person name="Gailing O."/>
            <person name="Carlson J."/>
            <person name="Staton M."/>
        </authorList>
    </citation>
    <scope>NUCLEOTIDE SEQUENCE [LARGE SCALE GENOMIC DNA]</scope>
    <source>
        <strain evidence="18">Pseudo-F2</strain>
    </source>
</reference>
<comment type="subcellular location">
    <subcellularLocation>
        <location evidence="1">Cell membrane</location>
        <topology evidence="1">Single-pass type I membrane protein</topology>
    </subcellularLocation>
</comment>
<evidence type="ECO:0000256" key="9">
    <source>
        <dbReference type="ARBA" id="ARBA00023157"/>
    </source>
</evidence>
<dbReference type="GO" id="GO:0005886">
    <property type="term" value="C:plasma membrane"/>
    <property type="evidence" value="ECO:0007669"/>
    <property type="project" value="UniProtKB-SubCell"/>
</dbReference>
<dbReference type="GO" id="GO:0048544">
    <property type="term" value="P:recognition of pollen"/>
    <property type="evidence" value="ECO:0007669"/>
    <property type="project" value="InterPro"/>
</dbReference>
<evidence type="ECO:0000256" key="13">
    <source>
        <dbReference type="PIRNR" id="PIRNR000641"/>
    </source>
</evidence>
<dbReference type="InterPro" id="IPR024171">
    <property type="entry name" value="SRK-like_kinase"/>
</dbReference>
<dbReference type="Pfam" id="PF08276">
    <property type="entry name" value="PAN_2"/>
    <property type="match status" value="1"/>
</dbReference>
<evidence type="ECO:0000259" key="17">
    <source>
        <dbReference type="PROSITE" id="PS50948"/>
    </source>
</evidence>
<keyword evidence="2" id="KW-1003">Cell membrane</keyword>
<keyword evidence="19" id="KW-1185">Reference proteome</keyword>
<evidence type="ECO:0000256" key="8">
    <source>
        <dbReference type="ARBA" id="ARBA00022840"/>
    </source>
</evidence>
<feature type="domain" description="Protein kinase" evidence="15">
    <location>
        <begin position="435"/>
        <end position="712"/>
    </location>
</feature>
<protein>
    <recommendedName>
        <fullName evidence="13">Receptor-like serine/threonine-protein kinase</fullName>
        <ecNumber evidence="13">2.7.11.1</ecNumber>
    </recommendedName>
</protein>
<dbReference type="SMART" id="SM00473">
    <property type="entry name" value="PAN_AP"/>
    <property type="match status" value="1"/>
</dbReference>
<keyword evidence="5 14" id="KW-0732">Signal</keyword>
<evidence type="ECO:0000256" key="14">
    <source>
        <dbReference type="SAM" id="SignalP"/>
    </source>
</evidence>
<organism evidence="18 19">
    <name type="scientific">Quercus rubra</name>
    <name type="common">Northern red oak</name>
    <name type="synonym">Quercus borealis</name>
    <dbReference type="NCBI Taxonomy" id="3512"/>
    <lineage>
        <taxon>Eukaryota</taxon>
        <taxon>Viridiplantae</taxon>
        <taxon>Streptophyta</taxon>
        <taxon>Embryophyta</taxon>
        <taxon>Tracheophyta</taxon>
        <taxon>Spermatophyta</taxon>
        <taxon>Magnoliopsida</taxon>
        <taxon>eudicotyledons</taxon>
        <taxon>Gunneridae</taxon>
        <taxon>Pentapetalae</taxon>
        <taxon>rosids</taxon>
        <taxon>fabids</taxon>
        <taxon>Fagales</taxon>
        <taxon>Fagaceae</taxon>
        <taxon>Quercus</taxon>
    </lineage>
</organism>
<dbReference type="PROSITE" id="PS50948">
    <property type="entry name" value="PAN"/>
    <property type="match status" value="1"/>
</dbReference>
<dbReference type="Gene3D" id="1.10.510.10">
    <property type="entry name" value="Transferase(Phosphotransferase) domain 1"/>
    <property type="match status" value="1"/>
</dbReference>
<comment type="caution">
    <text evidence="18">The sequence shown here is derived from an EMBL/GenBank/DDBJ whole genome shotgun (WGS) entry which is preliminary data.</text>
</comment>